<name>A0A382FPS2_9ZZZZ</name>
<reference evidence="1" key="1">
    <citation type="submission" date="2018-05" db="EMBL/GenBank/DDBJ databases">
        <authorList>
            <person name="Lanie J.A."/>
            <person name="Ng W.-L."/>
            <person name="Kazmierczak K.M."/>
            <person name="Andrzejewski T.M."/>
            <person name="Davidsen T.M."/>
            <person name="Wayne K.J."/>
            <person name="Tettelin H."/>
            <person name="Glass J.I."/>
            <person name="Rusch D."/>
            <person name="Podicherti R."/>
            <person name="Tsui H.-C.T."/>
            <person name="Winkler M.E."/>
        </authorList>
    </citation>
    <scope>NUCLEOTIDE SEQUENCE</scope>
</reference>
<dbReference type="AlphaFoldDB" id="A0A382FPS2"/>
<protein>
    <recommendedName>
        <fullName evidence="2">Four-carbon acid sugar kinase N-terminal domain-containing protein</fullName>
    </recommendedName>
</protein>
<evidence type="ECO:0008006" key="2">
    <source>
        <dbReference type="Google" id="ProtNLM"/>
    </source>
</evidence>
<sequence>MILVLVDDFTGTAKLDGVALCYGLQAECLMPC</sequence>
<accession>A0A382FPS2</accession>
<proteinExistence type="predicted"/>
<organism evidence="1">
    <name type="scientific">marine metagenome</name>
    <dbReference type="NCBI Taxonomy" id="408172"/>
    <lineage>
        <taxon>unclassified sequences</taxon>
        <taxon>metagenomes</taxon>
        <taxon>ecological metagenomes</taxon>
    </lineage>
</organism>
<gene>
    <name evidence="1" type="ORF">METZ01_LOCUS217980</name>
</gene>
<evidence type="ECO:0000313" key="1">
    <source>
        <dbReference type="EMBL" id="SVB65126.1"/>
    </source>
</evidence>
<dbReference type="EMBL" id="UINC01051230">
    <property type="protein sequence ID" value="SVB65126.1"/>
    <property type="molecule type" value="Genomic_DNA"/>
</dbReference>